<dbReference type="SUPFAM" id="SSF53335">
    <property type="entry name" value="S-adenosyl-L-methionine-dependent methyltransferases"/>
    <property type="match status" value="1"/>
</dbReference>
<dbReference type="PROSITE" id="PS51683">
    <property type="entry name" value="SAM_OMT_II"/>
    <property type="match status" value="1"/>
</dbReference>
<evidence type="ECO:0000313" key="6">
    <source>
        <dbReference type="EMBL" id="GGM71711.1"/>
    </source>
</evidence>
<evidence type="ECO:0000256" key="3">
    <source>
        <dbReference type="ARBA" id="ARBA00022691"/>
    </source>
</evidence>
<evidence type="ECO:0000313" key="7">
    <source>
        <dbReference type="Proteomes" id="UP000637578"/>
    </source>
</evidence>
<dbReference type="Gene3D" id="3.40.50.150">
    <property type="entry name" value="Vaccinia Virus protein VP39"/>
    <property type="match status" value="1"/>
</dbReference>
<feature type="region of interest" description="Disordered" evidence="4">
    <location>
        <begin position="137"/>
        <end position="156"/>
    </location>
</feature>
<organism evidence="6 7">
    <name type="scientific">Longimycelium tulufanense</name>
    <dbReference type="NCBI Taxonomy" id="907463"/>
    <lineage>
        <taxon>Bacteria</taxon>
        <taxon>Bacillati</taxon>
        <taxon>Actinomycetota</taxon>
        <taxon>Actinomycetes</taxon>
        <taxon>Pseudonocardiales</taxon>
        <taxon>Pseudonocardiaceae</taxon>
        <taxon>Longimycelium</taxon>
    </lineage>
</organism>
<proteinExistence type="predicted"/>
<dbReference type="GO" id="GO:0032259">
    <property type="term" value="P:methylation"/>
    <property type="evidence" value="ECO:0007669"/>
    <property type="project" value="UniProtKB-KW"/>
</dbReference>
<dbReference type="Proteomes" id="UP000637578">
    <property type="component" value="Unassembled WGS sequence"/>
</dbReference>
<dbReference type="PANTHER" id="PTHR43712">
    <property type="entry name" value="PUTATIVE (AFU_ORTHOLOGUE AFUA_4G14580)-RELATED"/>
    <property type="match status" value="1"/>
</dbReference>
<accession>A0A8J3CBX5</accession>
<dbReference type="Pfam" id="PF00891">
    <property type="entry name" value="Methyltransf_2"/>
    <property type="match status" value="1"/>
</dbReference>
<name>A0A8J3CBX5_9PSEU</name>
<keyword evidence="1" id="KW-0489">Methyltransferase</keyword>
<gene>
    <name evidence="6" type="ORF">GCM10012275_47750</name>
</gene>
<comment type="caution">
    <text evidence="6">The sequence shown here is derived from an EMBL/GenBank/DDBJ whole genome shotgun (WGS) entry which is preliminary data.</text>
</comment>
<dbReference type="InterPro" id="IPR029063">
    <property type="entry name" value="SAM-dependent_MTases_sf"/>
</dbReference>
<keyword evidence="7" id="KW-1185">Reference proteome</keyword>
<feature type="domain" description="O-methyltransferase C-terminal" evidence="5">
    <location>
        <begin position="7"/>
        <end position="113"/>
    </location>
</feature>
<dbReference type="EMBL" id="BMMK01000027">
    <property type="protein sequence ID" value="GGM71711.1"/>
    <property type="molecule type" value="Genomic_DNA"/>
</dbReference>
<keyword evidence="3" id="KW-0949">S-adenosyl-L-methionine</keyword>
<evidence type="ECO:0000256" key="2">
    <source>
        <dbReference type="ARBA" id="ARBA00022679"/>
    </source>
</evidence>
<dbReference type="GO" id="GO:0008171">
    <property type="term" value="F:O-methyltransferase activity"/>
    <property type="evidence" value="ECO:0007669"/>
    <property type="project" value="InterPro"/>
</dbReference>
<dbReference type="InterPro" id="IPR001077">
    <property type="entry name" value="COMT_C"/>
</dbReference>
<feature type="compositionally biased region" description="Low complexity" evidence="4">
    <location>
        <begin position="137"/>
        <end position="146"/>
    </location>
</feature>
<reference evidence="6" key="1">
    <citation type="journal article" date="2014" name="Int. J. Syst. Evol. Microbiol.">
        <title>Complete genome sequence of Corynebacterium casei LMG S-19264T (=DSM 44701T), isolated from a smear-ripened cheese.</title>
        <authorList>
            <consortium name="US DOE Joint Genome Institute (JGI-PGF)"/>
            <person name="Walter F."/>
            <person name="Albersmeier A."/>
            <person name="Kalinowski J."/>
            <person name="Ruckert C."/>
        </authorList>
    </citation>
    <scope>NUCLEOTIDE SEQUENCE</scope>
    <source>
        <strain evidence="6">CGMCC 4.5737</strain>
    </source>
</reference>
<dbReference type="AlphaFoldDB" id="A0A8J3CBX5"/>
<evidence type="ECO:0000256" key="1">
    <source>
        <dbReference type="ARBA" id="ARBA00022603"/>
    </source>
</evidence>
<keyword evidence="2" id="KW-0808">Transferase</keyword>
<protein>
    <recommendedName>
        <fullName evidence="5">O-methyltransferase C-terminal domain-containing protein</fullName>
    </recommendedName>
</protein>
<evidence type="ECO:0000256" key="4">
    <source>
        <dbReference type="SAM" id="MobiDB-lite"/>
    </source>
</evidence>
<reference evidence="6" key="2">
    <citation type="submission" date="2020-09" db="EMBL/GenBank/DDBJ databases">
        <authorList>
            <person name="Sun Q."/>
            <person name="Zhou Y."/>
        </authorList>
    </citation>
    <scope>NUCLEOTIDE SEQUENCE</scope>
    <source>
        <strain evidence="6">CGMCC 4.5737</strain>
    </source>
</reference>
<sequence length="156" mass="16185">MADQGLTDRTDVVVADMFSALPPGGDVYLLSRVIADWNDEHATVLLRRCAEAAGAGNRVLVAERLMGEDTHDSPTASVDRRVATAHDLRMLVLTGGGKRTLAHLGDLAARAGLTLGSCSLLPAGGSIVEFRVVEPAGSGAADGPASTTERIREPLG</sequence>
<evidence type="ECO:0000259" key="5">
    <source>
        <dbReference type="Pfam" id="PF00891"/>
    </source>
</evidence>
<dbReference type="PANTHER" id="PTHR43712:SF2">
    <property type="entry name" value="O-METHYLTRANSFERASE CICE"/>
    <property type="match status" value="1"/>
</dbReference>
<dbReference type="InterPro" id="IPR016461">
    <property type="entry name" value="COMT-like"/>
</dbReference>